<evidence type="ECO:0000256" key="2">
    <source>
        <dbReference type="ARBA" id="ARBA00022679"/>
    </source>
</evidence>
<keyword evidence="6 7" id="KW-0012">Acyltransferase</keyword>
<keyword evidence="4 7" id="KW-1133">Transmembrane helix</keyword>
<evidence type="ECO:0000256" key="4">
    <source>
        <dbReference type="ARBA" id="ARBA00022989"/>
    </source>
</evidence>
<accession>A0A976M9P2</accession>
<feature type="transmembrane region" description="Helical" evidence="7">
    <location>
        <begin position="201"/>
        <end position="231"/>
    </location>
</feature>
<proteinExistence type="inferred from homology"/>
<comment type="similarity">
    <text evidence="7">Belongs to the DHHC palmitoyltransferase family.</text>
</comment>
<evidence type="ECO:0000256" key="7">
    <source>
        <dbReference type="RuleBase" id="RU079119"/>
    </source>
</evidence>
<evidence type="ECO:0000256" key="1">
    <source>
        <dbReference type="ARBA" id="ARBA00004141"/>
    </source>
</evidence>
<evidence type="ECO:0000259" key="8">
    <source>
        <dbReference type="Pfam" id="PF01529"/>
    </source>
</evidence>
<feature type="domain" description="Palmitoyltransferase DHHC" evidence="8">
    <location>
        <begin position="116"/>
        <end position="242"/>
    </location>
</feature>
<keyword evidence="5 7" id="KW-0472">Membrane</keyword>
<feature type="transmembrane region" description="Helical" evidence="7">
    <location>
        <begin position="67"/>
        <end position="86"/>
    </location>
</feature>
<feature type="transmembrane region" description="Helical" evidence="7">
    <location>
        <begin position="251"/>
        <end position="270"/>
    </location>
</feature>
<comment type="domain">
    <text evidence="7">The DHHC domain is required for palmitoyltransferase activity.</text>
</comment>
<evidence type="ECO:0000313" key="9">
    <source>
        <dbReference type="EMBL" id="UKK00422.2"/>
    </source>
</evidence>
<name>A0A976M9P2_THEOR</name>
<evidence type="ECO:0000256" key="6">
    <source>
        <dbReference type="ARBA" id="ARBA00023315"/>
    </source>
</evidence>
<reference evidence="9" key="1">
    <citation type="submission" date="2022-07" db="EMBL/GenBank/DDBJ databases">
        <title>Evaluation of T. orientalis genome assembly methods using nanopore sequencing and analysis of variation between genomes.</title>
        <authorList>
            <person name="Yam J."/>
            <person name="Micallef M.L."/>
            <person name="Liu M."/>
            <person name="Djordjevic S.P."/>
            <person name="Bogema D.R."/>
            <person name="Jenkins C."/>
        </authorList>
    </citation>
    <scope>NUCLEOTIDE SEQUENCE</scope>
    <source>
        <strain evidence="9">Goon Nure</strain>
    </source>
</reference>
<keyword evidence="3 7" id="KW-0812">Transmembrane</keyword>
<evidence type="ECO:0000313" key="10">
    <source>
        <dbReference type="Proteomes" id="UP000244811"/>
    </source>
</evidence>
<feature type="transmembrane region" description="Helical" evidence="7">
    <location>
        <begin position="37"/>
        <end position="55"/>
    </location>
</feature>
<organism evidence="9 10">
    <name type="scientific">Theileria orientalis</name>
    <dbReference type="NCBI Taxonomy" id="68886"/>
    <lineage>
        <taxon>Eukaryota</taxon>
        <taxon>Sar</taxon>
        <taxon>Alveolata</taxon>
        <taxon>Apicomplexa</taxon>
        <taxon>Aconoidasida</taxon>
        <taxon>Piroplasmida</taxon>
        <taxon>Theileriidae</taxon>
        <taxon>Theileria</taxon>
    </lineage>
</organism>
<protein>
    <recommendedName>
        <fullName evidence="7">Palmitoyltransferase</fullName>
        <ecNumber evidence="7">2.3.1.225</ecNumber>
    </recommendedName>
</protein>
<dbReference type="InterPro" id="IPR039859">
    <property type="entry name" value="PFA4/ZDH16/20/ERF2-like"/>
</dbReference>
<evidence type="ECO:0000256" key="3">
    <source>
        <dbReference type="ARBA" id="ARBA00022692"/>
    </source>
</evidence>
<comment type="subcellular location">
    <subcellularLocation>
        <location evidence="1">Membrane</location>
        <topology evidence="1">Multi-pass membrane protein</topology>
    </subcellularLocation>
</comment>
<comment type="catalytic activity">
    <reaction evidence="7">
        <text>L-cysteinyl-[protein] + hexadecanoyl-CoA = S-hexadecanoyl-L-cysteinyl-[protein] + CoA</text>
        <dbReference type="Rhea" id="RHEA:36683"/>
        <dbReference type="Rhea" id="RHEA-COMP:10131"/>
        <dbReference type="Rhea" id="RHEA-COMP:11032"/>
        <dbReference type="ChEBI" id="CHEBI:29950"/>
        <dbReference type="ChEBI" id="CHEBI:57287"/>
        <dbReference type="ChEBI" id="CHEBI:57379"/>
        <dbReference type="ChEBI" id="CHEBI:74151"/>
        <dbReference type="EC" id="2.3.1.225"/>
    </reaction>
</comment>
<dbReference type="GO" id="GO:0019706">
    <property type="term" value="F:protein-cysteine S-palmitoyltransferase activity"/>
    <property type="evidence" value="ECO:0007669"/>
    <property type="project" value="UniProtKB-EC"/>
</dbReference>
<gene>
    <name evidence="9" type="ORF">MACK_000494</name>
</gene>
<sequence>MHNLAKSVVRNLPICFIILIFFVVYTIYVEVHSRYNSYWYILRLTFVCIPLFNGEGLRSSLRYTREALWNFVCFHLLALLLLWSFVMTCITPPGFITDEWKVNPNSVYECIERKKNGEFRYCKFEKCYKPDRAHYCRPLGRNVLKMDHYCPWVSNGIGFYNYKYFFLTLLYADLINLFMFSRIYKAFFTSYYDPNSRFNQLFYLSLIGTLVVIISLIIVPFTLFHIVLILVNKTTIEYCEWKGGSGTDYNLGVIHNLYSVFGSNAFLWFIPIGKPPGDGFHFQNRYIEDV</sequence>
<evidence type="ECO:0000256" key="5">
    <source>
        <dbReference type="ARBA" id="ARBA00023136"/>
    </source>
</evidence>
<dbReference type="GO" id="GO:0016020">
    <property type="term" value="C:membrane"/>
    <property type="evidence" value="ECO:0007669"/>
    <property type="project" value="UniProtKB-SubCell"/>
</dbReference>
<dbReference type="InterPro" id="IPR001594">
    <property type="entry name" value="Palmitoyltrfase_DHHC"/>
</dbReference>
<keyword evidence="2 7" id="KW-0808">Transferase</keyword>
<dbReference type="EMBL" id="CP056069">
    <property type="protein sequence ID" value="UKK00422.2"/>
    <property type="molecule type" value="Genomic_DNA"/>
</dbReference>
<feature type="transmembrane region" description="Helical" evidence="7">
    <location>
        <begin position="12"/>
        <end position="31"/>
    </location>
</feature>
<dbReference type="AlphaFoldDB" id="A0A976M9P2"/>
<dbReference type="Pfam" id="PF01529">
    <property type="entry name" value="DHHC"/>
    <property type="match status" value="1"/>
</dbReference>
<dbReference type="EC" id="2.3.1.225" evidence="7"/>
<feature type="transmembrane region" description="Helical" evidence="7">
    <location>
        <begin position="162"/>
        <end position="180"/>
    </location>
</feature>
<dbReference type="PROSITE" id="PS50216">
    <property type="entry name" value="DHHC"/>
    <property type="match status" value="1"/>
</dbReference>
<dbReference type="PANTHER" id="PTHR12246">
    <property type="entry name" value="PALMITOYLTRANSFERASE ZDHHC16"/>
    <property type="match status" value="1"/>
</dbReference>
<dbReference type="Proteomes" id="UP000244811">
    <property type="component" value="Chromosome 1"/>
</dbReference>